<accession>X1LFE3</accession>
<sequence>MLLEKFPQIAKVDLDREFPSSLLAQIEERKPVAVFCFTRPSFEEQNLDGQEDYFFIDKEGIIFERVSVIDPQILKIKKSALVVDLELGKEII</sequence>
<reference evidence="1" key="1">
    <citation type="journal article" date="2014" name="Front. Microbiol.">
        <title>High frequency of phylogenetically diverse reductive dehalogenase-homologous genes in deep subseafloor sedimentary metagenomes.</title>
        <authorList>
            <person name="Kawai M."/>
            <person name="Futagami T."/>
            <person name="Toyoda A."/>
            <person name="Takaki Y."/>
            <person name="Nishi S."/>
            <person name="Hori S."/>
            <person name="Arai W."/>
            <person name="Tsubouchi T."/>
            <person name="Morono Y."/>
            <person name="Uchiyama I."/>
            <person name="Ito T."/>
            <person name="Fujiyama A."/>
            <person name="Inagaki F."/>
            <person name="Takami H."/>
        </authorList>
    </citation>
    <scope>NUCLEOTIDE SEQUENCE</scope>
    <source>
        <strain evidence="1">Expedition CK06-06</strain>
    </source>
</reference>
<evidence type="ECO:0000313" key="1">
    <source>
        <dbReference type="EMBL" id="GAI17833.1"/>
    </source>
</evidence>
<proteinExistence type="predicted"/>
<name>X1LFE3_9ZZZZ</name>
<comment type="caution">
    <text evidence="1">The sequence shown here is derived from an EMBL/GenBank/DDBJ whole genome shotgun (WGS) entry which is preliminary data.</text>
</comment>
<organism evidence="1">
    <name type="scientific">marine sediment metagenome</name>
    <dbReference type="NCBI Taxonomy" id="412755"/>
    <lineage>
        <taxon>unclassified sequences</taxon>
        <taxon>metagenomes</taxon>
        <taxon>ecological metagenomes</taxon>
    </lineage>
</organism>
<gene>
    <name evidence="1" type="ORF">S06H3_09815</name>
</gene>
<dbReference type="EMBL" id="BARV01004404">
    <property type="protein sequence ID" value="GAI17833.1"/>
    <property type="molecule type" value="Genomic_DNA"/>
</dbReference>
<dbReference type="AlphaFoldDB" id="X1LFE3"/>
<feature type="non-terminal residue" evidence="1">
    <location>
        <position position="92"/>
    </location>
</feature>
<protein>
    <submittedName>
        <fullName evidence="1">Uncharacterized protein</fullName>
    </submittedName>
</protein>